<dbReference type="Proteomes" id="UP000199004">
    <property type="component" value="Unassembled WGS sequence"/>
</dbReference>
<dbReference type="EMBL" id="FNIC01000001">
    <property type="protein sequence ID" value="SDM69270.1"/>
    <property type="molecule type" value="Genomic_DNA"/>
</dbReference>
<dbReference type="InterPro" id="IPR049874">
    <property type="entry name" value="ROK_cs"/>
</dbReference>
<name>A0A1G9VB23_9ACTN</name>
<dbReference type="PANTHER" id="PTHR18964:SF173">
    <property type="entry name" value="GLUCOKINASE"/>
    <property type="match status" value="1"/>
</dbReference>
<dbReference type="Gene3D" id="3.30.420.40">
    <property type="match status" value="2"/>
</dbReference>
<dbReference type="InterPro" id="IPR000600">
    <property type="entry name" value="ROK"/>
</dbReference>
<dbReference type="AlphaFoldDB" id="A0A1G9VB23"/>
<reference evidence="2 3" key="1">
    <citation type="submission" date="2016-10" db="EMBL/GenBank/DDBJ databases">
        <authorList>
            <person name="de Groot N.N."/>
        </authorList>
    </citation>
    <scope>NUCLEOTIDE SEQUENCE [LARGE SCALE GENOMIC DNA]</scope>
    <source>
        <strain evidence="2 3">CGMCC 1.11147</strain>
    </source>
</reference>
<keyword evidence="2" id="KW-0418">Kinase</keyword>
<evidence type="ECO:0000313" key="2">
    <source>
        <dbReference type="EMBL" id="SDM69270.1"/>
    </source>
</evidence>
<sequence>MTGLHVGIDIGGTKVLAGEVSDEGKVVRTALRRTPGRHADPQALDDAVTSALDEIAGGRAVAGVGLSVAGLVDRSGQRVRFSTHLPWQEDDTSDRLSLRWGVPVVMANDVTCAALAELRFGAGRAHEDFLLITVGTGLGGALVQGGRLMLGANGMAGEFGHTRVVPDGRDCECGLRGCLEEYASGNALVRLAGPSYDDGQSVTAAASDGDPLALQALASVGEWLGVGLAGLVGAFDPAVVLVGGGVADAGELLLKPTRRALARSVVGAGHRELPELLLAECGPPAGMIGAAHLSLSRTRH</sequence>
<dbReference type="InterPro" id="IPR043129">
    <property type="entry name" value="ATPase_NBD"/>
</dbReference>
<keyword evidence="2" id="KW-0808">Transferase</keyword>
<dbReference type="RefSeq" id="WP_091021918.1">
    <property type="nucleotide sequence ID" value="NZ_BKAE01000004.1"/>
</dbReference>
<evidence type="ECO:0000313" key="3">
    <source>
        <dbReference type="Proteomes" id="UP000199004"/>
    </source>
</evidence>
<dbReference type="PROSITE" id="PS01125">
    <property type="entry name" value="ROK"/>
    <property type="match status" value="1"/>
</dbReference>
<dbReference type="GO" id="GO:0016301">
    <property type="term" value="F:kinase activity"/>
    <property type="evidence" value="ECO:0007669"/>
    <property type="project" value="UniProtKB-KW"/>
</dbReference>
<comment type="similarity">
    <text evidence="1">Belongs to the ROK (NagC/XylR) family.</text>
</comment>
<dbReference type="STRING" id="1005944.SAMN05192576_0709"/>
<dbReference type="Pfam" id="PF00480">
    <property type="entry name" value="ROK"/>
    <property type="match status" value="1"/>
</dbReference>
<dbReference type="OrthoDB" id="9810372at2"/>
<dbReference type="SUPFAM" id="SSF53067">
    <property type="entry name" value="Actin-like ATPase domain"/>
    <property type="match status" value="1"/>
</dbReference>
<dbReference type="PANTHER" id="PTHR18964">
    <property type="entry name" value="ROK (REPRESSOR, ORF, KINASE) FAMILY"/>
    <property type="match status" value="1"/>
</dbReference>
<gene>
    <name evidence="2" type="ORF">SAMN05192576_0709</name>
</gene>
<accession>A0A1G9VB23</accession>
<evidence type="ECO:0000256" key="1">
    <source>
        <dbReference type="ARBA" id="ARBA00006479"/>
    </source>
</evidence>
<keyword evidence="3" id="KW-1185">Reference proteome</keyword>
<proteinExistence type="inferred from homology"/>
<organism evidence="2 3">
    <name type="scientific">Nocardioides szechwanensis</name>
    <dbReference type="NCBI Taxonomy" id="1005944"/>
    <lineage>
        <taxon>Bacteria</taxon>
        <taxon>Bacillati</taxon>
        <taxon>Actinomycetota</taxon>
        <taxon>Actinomycetes</taxon>
        <taxon>Propionibacteriales</taxon>
        <taxon>Nocardioidaceae</taxon>
        <taxon>Nocardioides</taxon>
    </lineage>
</organism>
<protein>
    <submittedName>
        <fullName evidence="2">Glucokinase</fullName>
    </submittedName>
</protein>